<dbReference type="Pfam" id="PF00528">
    <property type="entry name" value="BPD_transp_1"/>
    <property type="match status" value="1"/>
</dbReference>
<dbReference type="SUPFAM" id="SSF161098">
    <property type="entry name" value="MetI-like"/>
    <property type="match status" value="1"/>
</dbReference>
<evidence type="ECO:0000256" key="4">
    <source>
        <dbReference type="ARBA" id="ARBA00022692"/>
    </source>
</evidence>
<protein>
    <submittedName>
        <fullName evidence="9">ABC transporter permease subunit</fullName>
    </submittedName>
</protein>
<comment type="similarity">
    <text evidence="7">Belongs to the binding-protein-dependent transport system permease family.</text>
</comment>
<comment type="caution">
    <text evidence="9">The sequence shown here is derived from an EMBL/GenBank/DDBJ whole genome shotgun (WGS) entry which is preliminary data.</text>
</comment>
<dbReference type="RefSeq" id="WP_154443709.1">
    <property type="nucleotide sequence ID" value="NZ_WIND01000001.1"/>
</dbReference>
<evidence type="ECO:0000256" key="3">
    <source>
        <dbReference type="ARBA" id="ARBA00022475"/>
    </source>
</evidence>
<dbReference type="PROSITE" id="PS50928">
    <property type="entry name" value="ABC_TM1"/>
    <property type="match status" value="1"/>
</dbReference>
<feature type="transmembrane region" description="Helical" evidence="7">
    <location>
        <begin position="294"/>
        <end position="320"/>
    </location>
</feature>
<feature type="transmembrane region" description="Helical" evidence="7">
    <location>
        <begin position="140"/>
        <end position="164"/>
    </location>
</feature>
<comment type="subcellular location">
    <subcellularLocation>
        <location evidence="1 7">Cell membrane</location>
        <topology evidence="1 7">Multi-pass membrane protein</topology>
    </subcellularLocation>
</comment>
<keyword evidence="6 7" id="KW-0472">Membrane</keyword>
<keyword evidence="2 7" id="KW-0813">Transport</keyword>
<keyword evidence="10" id="KW-1185">Reference proteome</keyword>
<sequence>MLQFIANRILTMIGMTLMLSFVCFFIIQLPPGDVISAYAAELAAAGDSSGGQMEEMLRERYGLNQPFVVQYLKWLRNLLVGDLGYSFNLSKPVSEIIESRIGISLLVEMLAITVLWAIAVPIGIYSAVRRYSVGDMFATVFGFIGLAVPNFLLALLIMYLVYVFTGTAVEGLFSAEYANARWSLGRILDFLSHVWIPVVVIATGGAAPIIRVLRANLLDELNKPYVVTARAKGMKESRLIMRYPVRVAMIPLVATVGWVLPTIISSSIVTAIVLNLPTLSPILLRSLLSQDMHLAGALILFMGILTLVGTLVSDLLLAWIDPRIRTGMAT</sequence>
<proteinExistence type="inferred from homology"/>
<reference evidence="9 10" key="1">
    <citation type="submission" date="2019-10" db="EMBL/GenBank/DDBJ databases">
        <title>Cognatihalovulum marinum gen. nov. sp. nov., a new member of the family Rhodobacteraceae isolated from deep seawater of the Northwest Indian Ocean.</title>
        <authorList>
            <person name="Ruan C."/>
            <person name="Wang J."/>
            <person name="Zheng X."/>
            <person name="Song L."/>
            <person name="Zhu Y."/>
            <person name="Huang Y."/>
            <person name="Lu Z."/>
            <person name="Du W."/>
            <person name="Huang L."/>
            <person name="Dai X."/>
        </authorList>
    </citation>
    <scope>NUCLEOTIDE SEQUENCE [LARGE SCALE GENOMIC DNA]</scope>
    <source>
        <strain evidence="9 10">2CG4</strain>
    </source>
</reference>
<name>A0A6L5YUR2_9RHOB</name>
<evidence type="ECO:0000313" key="10">
    <source>
        <dbReference type="Proteomes" id="UP000474957"/>
    </source>
</evidence>
<evidence type="ECO:0000259" key="8">
    <source>
        <dbReference type="PROSITE" id="PS50928"/>
    </source>
</evidence>
<dbReference type="GO" id="GO:0005886">
    <property type="term" value="C:plasma membrane"/>
    <property type="evidence" value="ECO:0007669"/>
    <property type="project" value="UniProtKB-SubCell"/>
</dbReference>
<keyword evidence="3" id="KW-1003">Cell membrane</keyword>
<keyword evidence="4 7" id="KW-0812">Transmembrane</keyword>
<evidence type="ECO:0000256" key="1">
    <source>
        <dbReference type="ARBA" id="ARBA00004651"/>
    </source>
</evidence>
<dbReference type="GO" id="GO:0055085">
    <property type="term" value="P:transmembrane transport"/>
    <property type="evidence" value="ECO:0007669"/>
    <property type="project" value="InterPro"/>
</dbReference>
<accession>A0A6L5YUR2</accession>
<evidence type="ECO:0000256" key="6">
    <source>
        <dbReference type="ARBA" id="ARBA00023136"/>
    </source>
</evidence>
<feature type="transmembrane region" description="Helical" evidence="7">
    <location>
        <begin position="194"/>
        <end position="213"/>
    </location>
</feature>
<keyword evidence="5 7" id="KW-1133">Transmembrane helix</keyword>
<dbReference type="Pfam" id="PF19300">
    <property type="entry name" value="BPD_transp_1_N"/>
    <property type="match status" value="1"/>
</dbReference>
<evidence type="ECO:0000313" key="9">
    <source>
        <dbReference type="EMBL" id="MSU88018.1"/>
    </source>
</evidence>
<gene>
    <name evidence="9" type="ORF">GE300_00110</name>
</gene>
<dbReference type="EMBL" id="WIND01000001">
    <property type="protein sequence ID" value="MSU88018.1"/>
    <property type="molecule type" value="Genomic_DNA"/>
</dbReference>
<dbReference type="PANTHER" id="PTHR30465:SF43">
    <property type="entry name" value="OLIGOPEPTIDE ABC TRANSPORTER, PERMEASE PROTEIN"/>
    <property type="match status" value="1"/>
</dbReference>
<dbReference type="InterPro" id="IPR045621">
    <property type="entry name" value="BPD_transp_1_N"/>
</dbReference>
<evidence type="ECO:0000256" key="7">
    <source>
        <dbReference type="RuleBase" id="RU363032"/>
    </source>
</evidence>
<evidence type="ECO:0000256" key="5">
    <source>
        <dbReference type="ARBA" id="ARBA00022989"/>
    </source>
</evidence>
<dbReference type="Proteomes" id="UP000474957">
    <property type="component" value="Unassembled WGS sequence"/>
</dbReference>
<feature type="domain" description="ABC transmembrane type-1" evidence="8">
    <location>
        <begin position="101"/>
        <end position="317"/>
    </location>
</feature>
<feature type="transmembrane region" description="Helical" evidence="7">
    <location>
        <begin position="101"/>
        <end position="128"/>
    </location>
</feature>
<dbReference type="AlphaFoldDB" id="A0A6L5YUR2"/>
<feature type="transmembrane region" description="Helical" evidence="7">
    <location>
        <begin position="247"/>
        <end position="274"/>
    </location>
</feature>
<dbReference type="InterPro" id="IPR000515">
    <property type="entry name" value="MetI-like"/>
</dbReference>
<dbReference type="CDD" id="cd06261">
    <property type="entry name" value="TM_PBP2"/>
    <property type="match status" value="1"/>
</dbReference>
<evidence type="ECO:0000256" key="2">
    <source>
        <dbReference type="ARBA" id="ARBA00022448"/>
    </source>
</evidence>
<dbReference type="InterPro" id="IPR035906">
    <property type="entry name" value="MetI-like_sf"/>
</dbReference>
<organism evidence="9 10">
    <name type="scientific">Halovulum marinum</name>
    <dbReference type="NCBI Taxonomy" id="2662447"/>
    <lineage>
        <taxon>Bacteria</taxon>
        <taxon>Pseudomonadati</taxon>
        <taxon>Pseudomonadota</taxon>
        <taxon>Alphaproteobacteria</taxon>
        <taxon>Rhodobacterales</taxon>
        <taxon>Paracoccaceae</taxon>
        <taxon>Halovulum</taxon>
    </lineage>
</organism>
<dbReference type="Gene3D" id="1.10.3720.10">
    <property type="entry name" value="MetI-like"/>
    <property type="match status" value="1"/>
</dbReference>
<dbReference type="PANTHER" id="PTHR30465">
    <property type="entry name" value="INNER MEMBRANE ABC TRANSPORTER"/>
    <property type="match status" value="1"/>
</dbReference>
<feature type="transmembrane region" description="Helical" evidence="7">
    <location>
        <begin position="9"/>
        <end position="29"/>
    </location>
</feature>